<dbReference type="PANTHER" id="PTHR44329">
    <property type="entry name" value="SERINE/THREONINE-PROTEIN KINASE TNNI3K-RELATED"/>
    <property type="match status" value="1"/>
</dbReference>
<proteinExistence type="predicted"/>
<accession>A0A166R630</accession>
<evidence type="ECO:0000313" key="5">
    <source>
        <dbReference type="Proteomes" id="UP000076532"/>
    </source>
</evidence>
<dbReference type="InterPro" id="IPR008266">
    <property type="entry name" value="Tyr_kinase_AS"/>
</dbReference>
<feature type="compositionally biased region" description="Polar residues" evidence="1">
    <location>
        <begin position="594"/>
        <end position="611"/>
    </location>
</feature>
<protein>
    <submittedName>
        <fullName evidence="4">Uncharacterized protein</fullName>
    </submittedName>
</protein>
<dbReference type="InterPro" id="IPR000219">
    <property type="entry name" value="DH_dom"/>
</dbReference>
<dbReference type="PROSITE" id="PS50011">
    <property type="entry name" value="PROTEIN_KINASE_DOM"/>
    <property type="match status" value="1"/>
</dbReference>
<feature type="domain" description="DH" evidence="2">
    <location>
        <begin position="161"/>
        <end position="342"/>
    </location>
</feature>
<dbReference type="Gene3D" id="1.20.900.10">
    <property type="entry name" value="Dbl homology (DH) domain"/>
    <property type="match status" value="1"/>
</dbReference>
<reference evidence="4 5" key="1">
    <citation type="journal article" date="2016" name="Mol. Biol. Evol.">
        <title>Comparative Genomics of Early-Diverging Mushroom-Forming Fungi Provides Insights into the Origins of Lignocellulose Decay Capabilities.</title>
        <authorList>
            <person name="Nagy L.G."/>
            <person name="Riley R."/>
            <person name="Tritt A."/>
            <person name="Adam C."/>
            <person name="Daum C."/>
            <person name="Floudas D."/>
            <person name="Sun H."/>
            <person name="Yadav J.S."/>
            <person name="Pangilinan J."/>
            <person name="Larsson K.H."/>
            <person name="Matsuura K."/>
            <person name="Barry K."/>
            <person name="Labutti K."/>
            <person name="Kuo R."/>
            <person name="Ohm R.A."/>
            <person name="Bhattacharya S.S."/>
            <person name="Shirouzu T."/>
            <person name="Yoshinaga Y."/>
            <person name="Martin F.M."/>
            <person name="Grigoriev I.V."/>
            <person name="Hibbett D.S."/>
        </authorList>
    </citation>
    <scope>NUCLEOTIDE SEQUENCE [LARGE SCALE GENOMIC DNA]</scope>
    <source>
        <strain evidence="4 5">CBS 109695</strain>
    </source>
</reference>
<dbReference type="InterPro" id="IPR000719">
    <property type="entry name" value="Prot_kinase_dom"/>
</dbReference>
<evidence type="ECO:0000259" key="2">
    <source>
        <dbReference type="PROSITE" id="PS50010"/>
    </source>
</evidence>
<evidence type="ECO:0000313" key="4">
    <source>
        <dbReference type="EMBL" id="KZP27947.1"/>
    </source>
</evidence>
<dbReference type="InterPro" id="IPR001245">
    <property type="entry name" value="Ser-Thr/Tyr_kinase_cat_dom"/>
</dbReference>
<dbReference type="Gene3D" id="1.10.510.10">
    <property type="entry name" value="Transferase(Phosphotransferase) domain 1"/>
    <property type="match status" value="1"/>
</dbReference>
<dbReference type="SUPFAM" id="SSF48065">
    <property type="entry name" value="DBL homology domain (DH-domain)"/>
    <property type="match status" value="1"/>
</dbReference>
<dbReference type="Proteomes" id="UP000076532">
    <property type="component" value="Unassembled WGS sequence"/>
</dbReference>
<dbReference type="STRING" id="436010.A0A166R630"/>
<dbReference type="GO" id="GO:0005085">
    <property type="term" value="F:guanyl-nucleotide exchange factor activity"/>
    <property type="evidence" value="ECO:0007669"/>
    <property type="project" value="InterPro"/>
</dbReference>
<evidence type="ECO:0000256" key="1">
    <source>
        <dbReference type="SAM" id="MobiDB-lite"/>
    </source>
</evidence>
<evidence type="ECO:0000259" key="3">
    <source>
        <dbReference type="PROSITE" id="PS50011"/>
    </source>
</evidence>
<dbReference type="Pfam" id="PF07714">
    <property type="entry name" value="PK_Tyr_Ser-Thr"/>
    <property type="match status" value="1"/>
</dbReference>
<dbReference type="GO" id="GO:0005524">
    <property type="term" value="F:ATP binding"/>
    <property type="evidence" value="ECO:0007669"/>
    <property type="project" value="InterPro"/>
</dbReference>
<organism evidence="4 5">
    <name type="scientific">Athelia psychrophila</name>
    <dbReference type="NCBI Taxonomy" id="1759441"/>
    <lineage>
        <taxon>Eukaryota</taxon>
        <taxon>Fungi</taxon>
        <taxon>Dikarya</taxon>
        <taxon>Basidiomycota</taxon>
        <taxon>Agaricomycotina</taxon>
        <taxon>Agaricomycetes</taxon>
        <taxon>Agaricomycetidae</taxon>
        <taxon>Atheliales</taxon>
        <taxon>Atheliaceae</taxon>
        <taxon>Athelia</taxon>
    </lineage>
</organism>
<keyword evidence="5" id="KW-1185">Reference proteome</keyword>
<dbReference type="OrthoDB" id="6718656at2759"/>
<feature type="domain" description="Protein kinase" evidence="3">
    <location>
        <begin position="626"/>
        <end position="900"/>
    </location>
</feature>
<dbReference type="AlphaFoldDB" id="A0A166R630"/>
<sequence>MTARRSLKASPPDHLRAKCARMLPRLQLIPEFEPWLDVALEHYLSTNAQNRPTTQAALTLWHCFALGAPLCVLLDMLGNANRHRDAANTEPEALVQTFIDGVLILEAQGRLSPGEILRLEDLFGGTYQGFAKLLGTVERILSALQATYPGLYVLPFDAHLLRYELFEEMIGGEKAHMEILVTMTDSSKALFNKSQRPGGMVMECLATYLERLTYYHENFVVQLMDTHSKPHLPEDWNAMFLLKNKVLRATAMGALRSYCIHYLTTTEFLEDRLSFEANSSISAVHVKILQDHLSEPLHRVFDHQRWLKDILELTSPVEHEIFDSICLALHKTSEIAEEINEMGLQMRSMRSARYLERRITSWDSLGLDADNLGSLLLDDLLLTDASSGILHHAVFLFDSILLCCQNVGGSSDGKFYSTNYPIANWEFGPAMSGLLSMDILFSVPVRLLRSLCRVSKGTFEINWEEHGTMRTHAFTALFDTQCDQWCSSLQALMPIAPTNPRVEIAFPVESFDNTDPLHWENELGGRRKAYPKPWSLIGRKGPRSVSSSVIRQEHYDHGLPSSPNMLPSFFYGGIGDVMSRSSSPSHLSIRPARSISSEKGPNPESVSNLPSNPLEGPVDLTGKVFREGKYPCAHGGFADVWKGTWRDDVGHRKVAIKVLRSRTDDPITEIKMHKRLRRELSVWQRLNHENVLALHGVVTDFGHYPGFVCPWLENGTISRYLEKRGDVLSLVDRLQVLSEVAAGLSYLHISGVVHGDLTGANILITDNGSACLCDFGLSSIAAEFQGTSYITSTLGGNVRWAAPELYHGIEEGSVSTVNTHSDVYSYGSVTLEVLSGHVPFSYLLRDAQVVMEVFKGVKPRRPATPYVTNQLWDFINQCWKDDPKARPDAEELVTSMHGFLKGNRRNTS</sequence>
<name>A0A166R630_9AGAM</name>
<dbReference type="EMBL" id="KV417506">
    <property type="protein sequence ID" value="KZP27947.1"/>
    <property type="molecule type" value="Genomic_DNA"/>
</dbReference>
<dbReference type="PROSITE" id="PS00109">
    <property type="entry name" value="PROTEIN_KINASE_TYR"/>
    <property type="match status" value="1"/>
</dbReference>
<gene>
    <name evidence="4" type="ORF">FIBSPDRAFT_1039924</name>
</gene>
<dbReference type="InterPro" id="IPR011009">
    <property type="entry name" value="Kinase-like_dom_sf"/>
</dbReference>
<dbReference type="GO" id="GO:0004674">
    <property type="term" value="F:protein serine/threonine kinase activity"/>
    <property type="evidence" value="ECO:0007669"/>
    <property type="project" value="TreeGrafter"/>
</dbReference>
<dbReference type="InterPro" id="IPR035899">
    <property type="entry name" value="DBL_dom_sf"/>
</dbReference>
<dbReference type="InterPro" id="IPR051681">
    <property type="entry name" value="Ser/Thr_Kinases-Pseudokinases"/>
</dbReference>
<dbReference type="SUPFAM" id="SSF56112">
    <property type="entry name" value="Protein kinase-like (PK-like)"/>
    <property type="match status" value="1"/>
</dbReference>
<feature type="region of interest" description="Disordered" evidence="1">
    <location>
        <begin position="582"/>
        <end position="615"/>
    </location>
</feature>
<dbReference type="PROSITE" id="PS50010">
    <property type="entry name" value="DH_2"/>
    <property type="match status" value="1"/>
</dbReference>